<dbReference type="Proteomes" id="UP000180175">
    <property type="component" value="Chromosome"/>
</dbReference>
<accession>A0A1S2MDA6</accession>
<evidence type="ECO:0000313" key="6">
    <source>
        <dbReference type="EMBL" id="QOY38026.1"/>
    </source>
</evidence>
<dbReference type="OrthoDB" id="155998at2"/>
<dbReference type="InterPro" id="IPR001845">
    <property type="entry name" value="HTH_ArsR_DNA-bd_dom"/>
</dbReference>
<evidence type="ECO:0000256" key="1">
    <source>
        <dbReference type="ARBA" id="ARBA00023015"/>
    </source>
</evidence>
<reference evidence="6 7" key="2">
    <citation type="journal article" date="2017" name="Genome Announc.">
        <title>Draft Genome Sequences of Four Alkaliphilic Bacteria Belonging to the Anaerobacillus Genus.</title>
        <authorList>
            <person name="Bassil N.M."/>
            <person name="Lloyd J.R."/>
        </authorList>
    </citation>
    <scope>NUCLEOTIDE SEQUENCE [LARGE SCALE GENOMIC DNA]</scope>
    <source>
        <strain evidence="6 7">NB2006</strain>
    </source>
</reference>
<name>A0A1S2MDA6_9BACI</name>
<feature type="domain" description="HTH deoR-type" evidence="4">
    <location>
        <begin position="4"/>
        <end position="63"/>
    </location>
</feature>
<dbReference type="InterPro" id="IPR036390">
    <property type="entry name" value="WH_DNA-bd_sf"/>
</dbReference>
<reference evidence="5 7" key="1">
    <citation type="submission" date="2016-10" db="EMBL/GenBank/DDBJ databases">
        <title>Draft genome sequences of four alkaliphilic bacteria belonging to the Anaerobacillus genus.</title>
        <authorList>
            <person name="Bassil N.M."/>
            <person name="Lloyd J.R."/>
        </authorList>
    </citation>
    <scope>NUCLEOTIDE SEQUENCE [LARGE SCALE GENOMIC DNA]</scope>
    <source>
        <strain evidence="5 7">NB2006</strain>
    </source>
</reference>
<dbReference type="PROSITE" id="PS51000">
    <property type="entry name" value="HTH_DEOR_2"/>
    <property type="match status" value="1"/>
</dbReference>
<evidence type="ECO:0000313" key="7">
    <source>
        <dbReference type="Proteomes" id="UP000180175"/>
    </source>
</evidence>
<evidence type="ECO:0000256" key="2">
    <source>
        <dbReference type="ARBA" id="ARBA00023125"/>
    </source>
</evidence>
<dbReference type="InterPro" id="IPR036388">
    <property type="entry name" value="WH-like_DNA-bd_sf"/>
</dbReference>
<dbReference type="Pfam" id="PF01022">
    <property type="entry name" value="HTH_5"/>
    <property type="match status" value="1"/>
</dbReference>
<reference evidence="6" key="4">
    <citation type="submission" date="2020-10" db="EMBL/GenBank/DDBJ databases">
        <authorList>
            <person name="Bassil N.M."/>
            <person name="Lloyd J.R."/>
        </authorList>
    </citation>
    <scope>NUCLEOTIDE SEQUENCE</scope>
    <source>
        <strain evidence="6">NB2006</strain>
    </source>
</reference>
<dbReference type="SUPFAM" id="SSF46785">
    <property type="entry name" value="Winged helix' DNA-binding domain"/>
    <property type="match status" value="1"/>
</dbReference>
<dbReference type="RefSeq" id="WP_071315990.1">
    <property type="nucleotide sequence ID" value="NZ_CP063356.2"/>
</dbReference>
<dbReference type="PANTHER" id="PTHR38600:SF2">
    <property type="entry name" value="SLL0088 PROTEIN"/>
    <property type="match status" value="1"/>
</dbReference>
<dbReference type="CDD" id="cd00090">
    <property type="entry name" value="HTH_ARSR"/>
    <property type="match status" value="1"/>
</dbReference>
<dbReference type="InterPro" id="IPR001034">
    <property type="entry name" value="DeoR_HTH"/>
</dbReference>
<dbReference type="Gene3D" id="1.10.10.10">
    <property type="entry name" value="Winged helix-like DNA-binding domain superfamily/Winged helix DNA-binding domain"/>
    <property type="match status" value="1"/>
</dbReference>
<keyword evidence="3" id="KW-0804">Transcription</keyword>
<dbReference type="EMBL" id="LQXD01000027">
    <property type="protein sequence ID" value="OIJ22792.1"/>
    <property type="molecule type" value="Genomic_DNA"/>
</dbReference>
<keyword evidence="1" id="KW-0805">Transcription regulation</keyword>
<organism evidence="5 7">
    <name type="scientific">Anaerobacillus isosaccharinicus</name>
    <dbReference type="NCBI Taxonomy" id="1532552"/>
    <lineage>
        <taxon>Bacteria</taxon>
        <taxon>Bacillati</taxon>
        <taxon>Bacillota</taxon>
        <taxon>Bacilli</taxon>
        <taxon>Bacillales</taxon>
        <taxon>Bacillaceae</taxon>
        <taxon>Anaerobacillus</taxon>
    </lineage>
</organism>
<keyword evidence="2" id="KW-0238">DNA-binding</keyword>
<evidence type="ECO:0000313" key="5">
    <source>
        <dbReference type="EMBL" id="OIJ22792.1"/>
    </source>
</evidence>
<dbReference type="GO" id="GO:0003700">
    <property type="term" value="F:DNA-binding transcription factor activity"/>
    <property type="evidence" value="ECO:0007669"/>
    <property type="project" value="InterPro"/>
</dbReference>
<dbReference type="InterPro" id="IPR011991">
    <property type="entry name" value="ArsR-like_HTH"/>
</dbReference>
<reference evidence="6 7" key="3">
    <citation type="journal article" date="2019" name="Int. J. Syst. Evol. Microbiol.">
        <title>Anaerobacillus isosaccharinicus sp. nov., an alkaliphilic bacterium which degrades isosaccharinic acid.</title>
        <authorList>
            <person name="Bassil N.M."/>
            <person name="Lloyd J.R."/>
        </authorList>
    </citation>
    <scope>NUCLEOTIDE SEQUENCE [LARGE SCALE GENOMIC DNA]</scope>
    <source>
        <strain evidence="6 7">NB2006</strain>
    </source>
</reference>
<keyword evidence="7" id="KW-1185">Reference proteome</keyword>
<dbReference type="GO" id="GO:0003677">
    <property type="term" value="F:DNA binding"/>
    <property type="evidence" value="ECO:0007669"/>
    <property type="project" value="UniProtKB-KW"/>
</dbReference>
<dbReference type="KEGG" id="aia:AWH56_010920"/>
<protein>
    <submittedName>
        <fullName evidence="5 6">Transcriptional regulator</fullName>
    </submittedName>
</protein>
<evidence type="ECO:0000259" key="4">
    <source>
        <dbReference type="PROSITE" id="PS51000"/>
    </source>
</evidence>
<dbReference type="EMBL" id="CP063356">
    <property type="protein sequence ID" value="QOY38026.1"/>
    <property type="molecule type" value="Genomic_DNA"/>
</dbReference>
<proteinExistence type="predicted"/>
<sequence>MANQVSTRDQILSLLKVNKQLTVSEMANQLDITEMAVRRHLNTLERDNIISTTLVRQAMGRPTNVYYLTKTGQEMFPRNYATLTVDLLRDLEDLNGKEVVEQLFERRKERMKEKYGSRIMDHKTLDEKIAELARLQNEHGYMVEWEKDEEGNYLFKEYNCPISEIAQEYPVACKCELSLFQELLGTDQVDCEVCMATDAEPHCFYKIKPKNN</sequence>
<dbReference type="PANTHER" id="PTHR38600">
    <property type="entry name" value="TRANSCRIPTIONAL REGULATORY PROTEIN"/>
    <property type="match status" value="1"/>
</dbReference>
<dbReference type="AlphaFoldDB" id="A0A1S2MDA6"/>
<gene>
    <name evidence="6" type="ORF">AWH56_010920</name>
    <name evidence="5" type="ORF">AWH56_04515</name>
</gene>
<evidence type="ECO:0000256" key="3">
    <source>
        <dbReference type="ARBA" id="ARBA00023163"/>
    </source>
</evidence>